<sequence length="494" mass="51540">MPSNPEPVFASTRSFALTLDLGVLLSRPEPFLWRLRLVDTSLYPLIICIWWLDRLRLLALYTSHFVVITPSLLYWPDRFSVLPTFETGHCNEHHSGPRLDTNCLLCGVTLKRARSAVGADLHLEPIPTAGPCGHAPQCIHTRTSRGISIVSRSSEMIFPRVPLLQAPAEYKRPTSGAARDLADAMAPPLGSRLPSALVSQPGMDVNEDDHSLSSPGVPLSMPLVSAGPRDEALFRPTTGADTDAVATAIQNAASLHADTGLANTPSLGVAYPTEGVERGRISTSSFPVSPATRYTLDPLAESGMLALTARGTGASPQSRSTLDPNPPLARDVGLVPVDTFTTGVGFPDGGAPTAYPFVSTNVDASLLKGSEPCGISVTTALAAAAPNVAQAVALVTPLHGYTTADGTPSTVLPLDNVSTVPSTAGPSPGDHTSSIMPGVASSASNQRVVAQPAATHLGPSEMYMICDAFPYGAAASASVQGDLFVLPADLAFCL</sequence>
<dbReference type="Proteomes" id="UP000077266">
    <property type="component" value="Unassembled WGS sequence"/>
</dbReference>
<dbReference type="AlphaFoldDB" id="A0A165DL37"/>
<proteinExistence type="predicted"/>
<dbReference type="EMBL" id="KV426210">
    <property type="protein sequence ID" value="KZV84813.1"/>
    <property type="molecule type" value="Genomic_DNA"/>
</dbReference>
<protein>
    <submittedName>
        <fullName evidence="1">Uncharacterized protein</fullName>
    </submittedName>
</protein>
<organism evidence="1 2">
    <name type="scientific">Exidia glandulosa HHB12029</name>
    <dbReference type="NCBI Taxonomy" id="1314781"/>
    <lineage>
        <taxon>Eukaryota</taxon>
        <taxon>Fungi</taxon>
        <taxon>Dikarya</taxon>
        <taxon>Basidiomycota</taxon>
        <taxon>Agaricomycotina</taxon>
        <taxon>Agaricomycetes</taxon>
        <taxon>Auriculariales</taxon>
        <taxon>Exidiaceae</taxon>
        <taxon>Exidia</taxon>
    </lineage>
</organism>
<evidence type="ECO:0000313" key="2">
    <source>
        <dbReference type="Proteomes" id="UP000077266"/>
    </source>
</evidence>
<gene>
    <name evidence="1" type="ORF">EXIGLDRAFT_273182</name>
</gene>
<evidence type="ECO:0000313" key="1">
    <source>
        <dbReference type="EMBL" id="KZV84813.1"/>
    </source>
</evidence>
<reference evidence="1 2" key="1">
    <citation type="journal article" date="2016" name="Mol. Biol. Evol.">
        <title>Comparative Genomics of Early-Diverging Mushroom-Forming Fungi Provides Insights into the Origins of Lignocellulose Decay Capabilities.</title>
        <authorList>
            <person name="Nagy L.G."/>
            <person name="Riley R."/>
            <person name="Tritt A."/>
            <person name="Adam C."/>
            <person name="Daum C."/>
            <person name="Floudas D."/>
            <person name="Sun H."/>
            <person name="Yadav J.S."/>
            <person name="Pangilinan J."/>
            <person name="Larsson K.H."/>
            <person name="Matsuura K."/>
            <person name="Barry K."/>
            <person name="Labutti K."/>
            <person name="Kuo R."/>
            <person name="Ohm R.A."/>
            <person name="Bhattacharya S.S."/>
            <person name="Shirouzu T."/>
            <person name="Yoshinaga Y."/>
            <person name="Martin F.M."/>
            <person name="Grigoriev I.V."/>
            <person name="Hibbett D.S."/>
        </authorList>
    </citation>
    <scope>NUCLEOTIDE SEQUENCE [LARGE SCALE GENOMIC DNA]</scope>
    <source>
        <strain evidence="1 2">HHB12029</strain>
    </source>
</reference>
<dbReference type="InParanoid" id="A0A165DL37"/>
<name>A0A165DL37_EXIGL</name>
<accession>A0A165DL37</accession>
<keyword evidence="2" id="KW-1185">Reference proteome</keyword>